<dbReference type="PANTHER" id="PTHR12677:SF59">
    <property type="entry name" value="GOLGI APPARATUS MEMBRANE PROTEIN TVP38-RELATED"/>
    <property type="match status" value="1"/>
</dbReference>
<dbReference type="AlphaFoldDB" id="A0A370DGZ1"/>
<sequence>MKRPEFTLKIGLVLVVFALLYWVESYFDISDFLQPDRISQWLNDAGPMAPVLFIGVMASAVVISPIPSLPLDIAAGTVFGPIAGTLYASIGALLGAMISFLIARFLGRDLIESLISGHINFCTLCSDRLLTKIVFFSRLMPMISFDIVSYGAGLTKMSLAKFSIATYLGMLPLTYLYVTFGAVVVEGGVISLIAGVTVVVLYFLVPKLIEKNDLFSLRKYFQHTDTHHH</sequence>
<dbReference type="InterPro" id="IPR032816">
    <property type="entry name" value="VTT_dom"/>
</dbReference>
<comment type="caution">
    <text evidence="8">The sequence shown here is derived from an EMBL/GenBank/DDBJ whole genome shotgun (WGS) entry which is preliminary data.</text>
</comment>
<dbReference type="GO" id="GO:0005886">
    <property type="term" value="C:plasma membrane"/>
    <property type="evidence" value="ECO:0007669"/>
    <property type="project" value="UniProtKB-SubCell"/>
</dbReference>
<evidence type="ECO:0000256" key="2">
    <source>
        <dbReference type="ARBA" id="ARBA00022475"/>
    </source>
</evidence>
<evidence type="ECO:0000256" key="1">
    <source>
        <dbReference type="ARBA" id="ARBA00004651"/>
    </source>
</evidence>
<comment type="subcellular location">
    <subcellularLocation>
        <location evidence="1 6">Cell membrane</location>
        <topology evidence="1 6">Multi-pass membrane protein</topology>
    </subcellularLocation>
</comment>
<accession>A0A370DGZ1</accession>
<feature type="domain" description="VTT" evidence="7">
    <location>
        <begin position="66"/>
        <end position="182"/>
    </location>
</feature>
<feature type="transmembrane region" description="Helical" evidence="6">
    <location>
        <begin position="6"/>
        <end position="27"/>
    </location>
</feature>
<feature type="transmembrane region" description="Helical" evidence="6">
    <location>
        <begin position="48"/>
        <end position="66"/>
    </location>
</feature>
<name>A0A370DGZ1_9GAMM</name>
<evidence type="ECO:0000313" key="9">
    <source>
        <dbReference type="Proteomes" id="UP000254771"/>
    </source>
</evidence>
<feature type="transmembrane region" description="Helical" evidence="6">
    <location>
        <begin position="86"/>
        <end position="106"/>
    </location>
</feature>
<keyword evidence="3 6" id="KW-0812">Transmembrane</keyword>
<keyword evidence="2 6" id="KW-1003">Cell membrane</keyword>
<protein>
    <recommendedName>
        <fullName evidence="6">TVP38/TMEM64 family membrane protein</fullName>
    </recommendedName>
</protein>
<feature type="transmembrane region" description="Helical" evidence="6">
    <location>
        <begin position="164"/>
        <end position="183"/>
    </location>
</feature>
<keyword evidence="4 6" id="KW-1133">Transmembrane helix</keyword>
<feature type="transmembrane region" description="Helical" evidence="6">
    <location>
        <begin position="189"/>
        <end position="209"/>
    </location>
</feature>
<dbReference type="InterPro" id="IPR015414">
    <property type="entry name" value="TMEM64"/>
</dbReference>
<keyword evidence="5 6" id="KW-0472">Membrane</keyword>
<evidence type="ECO:0000256" key="5">
    <source>
        <dbReference type="ARBA" id="ARBA00023136"/>
    </source>
</evidence>
<dbReference type="Proteomes" id="UP000254771">
    <property type="component" value="Unassembled WGS sequence"/>
</dbReference>
<comment type="similarity">
    <text evidence="6">Belongs to the TVP38/TMEM64 family.</text>
</comment>
<evidence type="ECO:0000256" key="4">
    <source>
        <dbReference type="ARBA" id="ARBA00022989"/>
    </source>
</evidence>
<reference evidence="8 9" key="1">
    <citation type="journal article" date="2018" name="ISME J.">
        <title>Endosymbiont genomes yield clues of tubeworm success.</title>
        <authorList>
            <person name="Li Y."/>
            <person name="Liles M.R."/>
            <person name="Halanych K.M."/>
        </authorList>
    </citation>
    <scope>NUCLEOTIDE SEQUENCE [LARGE SCALE GENOMIC DNA]</scope>
    <source>
        <strain evidence="8">A1462</strain>
    </source>
</reference>
<organism evidence="8 9">
    <name type="scientific">endosymbiont of Escarpia spicata</name>
    <dbReference type="NCBI Taxonomy" id="2200908"/>
    <lineage>
        <taxon>Bacteria</taxon>
        <taxon>Pseudomonadati</taxon>
        <taxon>Pseudomonadota</taxon>
        <taxon>Gammaproteobacteria</taxon>
        <taxon>sulfur-oxidizing symbionts</taxon>
    </lineage>
</organism>
<keyword evidence="9" id="KW-1185">Reference proteome</keyword>
<evidence type="ECO:0000256" key="6">
    <source>
        <dbReference type="RuleBase" id="RU366058"/>
    </source>
</evidence>
<proteinExistence type="inferred from homology"/>
<dbReference type="PANTHER" id="PTHR12677">
    <property type="entry name" value="GOLGI APPARATUS MEMBRANE PROTEIN TVP38-RELATED"/>
    <property type="match status" value="1"/>
</dbReference>
<dbReference type="EMBL" id="QFXE01000017">
    <property type="protein sequence ID" value="RDH84189.1"/>
    <property type="molecule type" value="Genomic_DNA"/>
</dbReference>
<evidence type="ECO:0000313" key="8">
    <source>
        <dbReference type="EMBL" id="RDH84189.1"/>
    </source>
</evidence>
<gene>
    <name evidence="8" type="ORF">DIZ78_13210</name>
</gene>
<evidence type="ECO:0000256" key="3">
    <source>
        <dbReference type="ARBA" id="ARBA00022692"/>
    </source>
</evidence>
<dbReference type="Pfam" id="PF09335">
    <property type="entry name" value="VTT_dom"/>
    <property type="match status" value="1"/>
</dbReference>
<evidence type="ECO:0000259" key="7">
    <source>
        <dbReference type="Pfam" id="PF09335"/>
    </source>
</evidence>